<dbReference type="PROSITE" id="PS51257">
    <property type="entry name" value="PROKAR_LIPOPROTEIN"/>
    <property type="match status" value="1"/>
</dbReference>
<accession>A0ABV5SZB2</accession>
<comment type="caution">
    <text evidence="3">The sequence shown here is derived from an EMBL/GenBank/DDBJ whole genome shotgun (WGS) entry which is preliminary data.</text>
</comment>
<evidence type="ECO:0000256" key="1">
    <source>
        <dbReference type="SAM" id="MobiDB-lite"/>
    </source>
</evidence>
<dbReference type="EMBL" id="JBHMBE010000003">
    <property type="protein sequence ID" value="MFB9645683.1"/>
    <property type="molecule type" value="Genomic_DNA"/>
</dbReference>
<evidence type="ECO:0008006" key="5">
    <source>
        <dbReference type="Google" id="ProtNLM"/>
    </source>
</evidence>
<feature type="signal peptide" evidence="2">
    <location>
        <begin position="1"/>
        <end position="24"/>
    </location>
</feature>
<evidence type="ECO:0000313" key="4">
    <source>
        <dbReference type="Proteomes" id="UP001589611"/>
    </source>
</evidence>
<organism evidence="3 4">
    <name type="scientific">Microbacterium terregens</name>
    <dbReference type="NCBI Taxonomy" id="69363"/>
    <lineage>
        <taxon>Bacteria</taxon>
        <taxon>Bacillati</taxon>
        <taxon>Actinomycetota</taxon>
        <taxon>Actinomycetes</taxon>
        <taxon>Micrococcales</taxon>
        <taxon>Microbacteriaceae</taxon>
        <taxon>Microbacterium</taxon>
    </lineage>
</organism>
<reference evidence="3 4" key="1">
    <citation type="submission" date="2024-09" db="EMBL/GenBank/DDBJ databases">
        <authorList>
            <person name="Sun Q."/>
            <person name="Mori K."/>
        </authorList>
    </citation>
    <scope>NUCLEOTIDE SEQUENCE [LARGE SCALE GENOMIC DNA]</scope>
    <source>
        <strain evidence="3 4">JCM 1342</strain>
    </source>
</reference>
<feature type="chain" id="PRO_5045769160" description="Lipoprotein" evidence="2">
    <location>
        <begin position="25"/>
        <end position="148"/>
    </location>
</feature>
<keyword evidence="4" id="KW-1185">Reference proteome</keyword>
<sequence length="148" mass="15116">MTHRIAALTLAVIAVFGITACAPAGSSQDSFQSTDAPGDEGQSKADACSLIQQSIEDATAEFENAAADDPGAVVESMKGAAERIAAAAGEITNDEVAAFLPALQQMFADAGEIMEAVVQGDASKVEDLAGLGAKFQETSGRFQEICDS</sequence>
<proteinExistence type="predicted"/>
<name>A0ABV5SZB2_9MICO</name>
<evidence type="ECO:0000256" key="2">
    <source>
        <dbReference type="SAM" id="SignalP"/>
    </source>
</evidence>
<protein>
    <recommendedName>
        <fullName evidence="5">Lipoprotein</fullName>
    </recommendedName>
</protein>
<feature type="region of interest" description="Disordered" evidence="1">
    <location>
        <begin position="27"/>
        <end position="46"/>
    </location>
</feature>
<dbReference type="Proteomes" id="UP001589611">
    <property type="component" value="Unassembled WGS sequence"/>
</dbReference>
<gene>
    <name evidence="3" type="ORF">ACFFPJ_07720</name>
</gene>
<keyword evidence="2" id="KW-0732">Signal</keyword>
<dbReference type="RefSeq" id="WP_344712138.1">
    <property type="nucleotide sequence ID" value="NZ_BAAAWH010000001.1"/>
</dbReference>
<evidence type="ECO:0000313" key="3">
    <source>
        <dbReference type="EMBL" id="MFB9645683.1"/>
    </source>
</evidence>